<dbReference type="Pfam" id="PF23562">
    <property type="entry name" value="AMP-binding_C_3"/>
    <property type="match status" value="1"/>
</dbReference>
<keyword evidence="2" id="KW-0479">Metal-binding</keyword>
<accession>A0A8H5H8Y1</accession>
<dbReference type="Proteomes" id="UP000518752">
    <property type="component" value="Unassembled WGS sequence"/>
</dbReference>
<keyword evidence="4" id="KW-0862">Zinc</keyword>
<evidence type="ECO:0000256" key="2">
    <source>
        <dbReference type="ARBA" id="ARBA00022723"/>
    </source>
</evidence>
<dbReference type="PANTHER" id="PTHR46481:SF10">
    <property type="entry name" value="ZINC FINGER BED DOMAIN-CONTAINING PROTEIN 39"/>
    <property type="match status" value="1"/>
</dbReference>
<dbReference type="SUPFAM" id="SSF53098">
    <property type="entry name" value="Ribonuclease H-like"/>
    <property type="match status" value="1"/>
</dbReference>
<feature type="region of interest" description="Disordered" evidence="6">
    <location>
        <begin position="1"/>
        <end position="174"/>
    </location>
</feature>
<evidence type="ECO:0000313" key="8">
    <source>
        <dbReference type="EMBL" id="KAF5378912.1"/>
    </source>
</evidence>
<feature type="domain" description="Polyketide synthase-like phosphopantetheine-binding" evidence="7">
    <location>
        <begin position="1230"/>
        <end position="1307"/>
    </location>
</feature>
<feature type="compositionally biased region" description="Polar residues" evidence="6">
    <location>
        <begin position="35"/>
        <end position="60"/>
    </location>
</feature>
<dbReference type="OrthoDB" id="3058553at2759"/>
<evidence type="ECO:0000256" key="3">
    <source>
        <dbReference type="ARBA" id="ARBA00022771"/>
    </source>
</evidence>
<evidence type="ECO:0000256" key="6">
    <source>
        <dbReference type="SAM" id="MobiDB-lite"/>
    </source>
</evidence>
<evidence type="ECO:0000256" key="4">
    <source>
        <dbReference type="ARBA" id="ARBA00022833"/>
    </source>
</evidence>
<keyword evidence="5" id="KW-0539">Nucleus</keyword>
<dbReference type="GO" id="GO:0046983">
    <property type="term" value="F:protein dimerization activity"/>
    <property type="evidence" value="ECO:0007669"/>
    <property type="project" value="InterPro"/>
</dbReference>
<feature type="compositionally biased region" description="Acidic residues" evidence="6">
    <location>
        <begin position="158"/>
        <end position="173"/>
    </location>
</feature>
<dbReference type="InterPro" id="IPR013120">
    <property type="entry name" value="FAR_NAD-bd"/>
</dbReference>
<gene>
    <name evidence="8" type="ORF">D9757_008701</name>
</gene>
<sequence length="1739" mass="193412">MSDDNCAVAPDGSLKDAADIDWQYDPDPTVPPPSKSLSSNTALAPGTNKTTASDPENAFTTLMKAGNFPVAVISEQRRSHRDRRPSNKVREQQEAQTSSSKGKRKASPGPTMRRTYRRTANGSRAFLDTDPGDDSDSNDAVSMVETEGTEPASVSGDTEIEDAEDEDGDDGPTLDELVAIGASDQTPVARKSTRTLDVYTVFEKANVKNPDTGKVESGHICGICRKKNIRLSQAFFTGSVTTLRRHISRHKDHFIMYRDQCAKRDIPLHPAALPSTSEESISRQSTLDSVVTYSPRLPEFSTAGLLDYCVELVVAFRLVGTSPFRQLLQFSRGPSLKDKDIPSSAVLRKEVLQRANLAIEKIKQAIASAPGKVSFTFDSWTSDNGDPYLSVTGHYIASGPMDRPNNWSLKCEQLAFEPFHGHHSGVNMANVLVRTIDRYGISHEKTGWFTADNASNNDTAVKHLAETINARVGAHQENWDAKQCRLRCMEHCVHLSAGAVIKEISPTSNRALMKKIRQALFQAEIEGKEVDLDALDCELAEMLGPDGDMTGDGEDDDDDVFLVGDTIGKVLAFIKQIRMSPQARAYFKECCKNCEHDERELLLWIRTRWASLEKALRRLTDLQRPVNLFIQTADDDEKVPKLKDKNYSDFKITRSDWEKIKLIQEVLAEPAKATQTFSSVRHPTLAQTIPTLEYMRSMWSAMSIDPRFDLVTSALDKGIEAIDKWYSKVDDTNAHFITLGMCESYFWECLAYNNIFVIDLALDPTVKLAYVTNQWHSDWVKIGVESLEKVFDKYYVPPLCPAAQPESVSARKNQGSMSRYGMGWMMSAVRAQTSINTVDVSPREELDRYLKSPLEIPILQEDESQLNVIRWWGHHQDLYPTLSRIARDYLAIQGSATPSERAFSGGALTGTKLRNSLRPEMFQALQILKGAYRNGHIISATQQAAQHIVDFMAALDEYDFGDANVDLNDEYNVRTRSELEPDGSPADQWSGPGVPNFPEPDQKSGPRSSKICSEPDRTGLFELRVPHNPATWDYMEFRKRVKIRWVDQGDGSFEAHFLSSDSHHVAVENLSDVAGYASSDLWVPHPTIPDLWKIVGRIDDVIAHSSGEKTVPGPMEAIITASPMLGGAIIFGRQRDQPGILLETLPKYQIDVNNEEELSKFRSMIWPVIEDANKSAPAFSRIFREMILVVNLNKPLPESAEIDQLYKTIEENSGGDSIDPPKSWVAEDVETWLGDQISTGILKKIPAPDEDLFEHGFDSLSSTILRLRLVAALRKAGFSSAVATIHQNVVYSHPTIALLAHAIADLVANPAYDSKEGETKTHVDAIEAMISKYSEGLDDSLPRTAREHLNIQRQYVLLTGSTGNLGAQLLEMLLLNDSVDRVYILNRPSTQISMLDRHQLRFQDKGLDSSLLASPKLVFLTGETSREDLSLPEHILEELRQNLTMVIHNAWRLDFNLSLASFESHVKGSRNLIDLARSSRCASSLRFLFTSSIASAQSWDARSQGPYPERVILDAKYAVGAGYGESKYVTERILARSGVQATSFRIGQVAGGAPNGAWATSDWVPILVQSSLKMNKLPDAVGLVSWIPMDAVCQALLDVGLSSEEVPKTVNVTHPKPVSWNWVIRSIRDTLIQEKKLCSDALPLVSYGDWVADVEKHVKNGDTTGNIPAIKLLGFLQLLAKADNGLRKAGSNGTAESMGLTPLSIDNVRKLSKRMRTLEPLDDDLIRKWIKYWTYSGFL</sequence>
<comment type="caution">
    <text evidence="8">The sequence shown here is derived from an EMBL/GenBank/DDBJ whole genome shotgun (WGS) entry which is preliminary data.</text>
</comment>
<keyword evidence="9" id="KW-1185">Reference proteome</keyword>
<dbReference type="InterPro" id="IPR020806">
    <property type="entry name" value="PKS_PP-bd"/>
</dbReference>
<dbReference type="InterPro" id="IPR012337">
    <property type="entry name" value="RNaseH-like_sf"/>
</dbReference>
<dbReference type="SUPFAM" id="SSF51735">
    <property type="entry name" value="NAD(P)-binding Rossmann-fold domains"/>
    <property type="match status" value="1"/>
</dbReference>
<protein>
    <recommendedName>
        <fullName evidence="7">Polyketide synthase-like phosphopantetheine-binding domain-containing protein</fullName>
    </recommendedName>
</protein>
<dbReference type="EMBL" id="JAACJN010000073">
    <property type="protein sequence ID" value="KAF5378912.1"/>
    <property type="molecule type" value="Genomic_DNA"/>
</dbReference>
<keyword evidence="3" id="KW-0863">Zinc-finger</keyword>
<dbReference type="Gene3D" id="3.40.50.720">
    <property type="entry name" value="NAD(P)-binding Rossmann-like Domain"/>
    <property type="match status" value="1"/>
</dbReference>
<dbReference type="Pfam" id="PF05699">
    <property type="entry name" value="Dimer_Tnp_hAT"/>
    <property type="match status" value="1"/>
</dbReference>
<proteinExistence type="predicted"/>
<dbReference type="InterPro" id="IPR052035">
    <property type="entry name" value="ZnF_BED_domain_contain"/>
</dbReference>
<dbReference type="InterPro" id="IPR008906">
    <property type="entry name" value="HATC_C_dom"/>
</dbReference>
<organism evidence="8 9">
    <name type="scientific">Collybiopsis confluens</name>
    <dbReference type="NCBI Taxonomy" id="2823264"/>
    <lineage>
        <taxon>Eukaryota</taxon>
        <taxon>Fungi</taxon>
        <taxon>Dikarya</taxon>
        <taxon>Basidiomycota</taxon>
        <taxon>Agaricomycotina</taxon>
        <taxon>Agaricomycetes</taxon>
        <taxon>Agaricomycetidae</taxon>
        <taxon>Agaricales</taxon>
        <taxon>Marasmiineae</taxon>
        <taxon>Omphalotaceae</taxon>
        <taxon>Collybiopsis</taxon>
    </lineage>
</organism>
<reference evidence="8 9" key="1">
    <citation type="journal article" date="2020" name="ISME J.">
        <title>Uncovering the hidden diversity of litter-decomposition mechanisms in mushroom-forming fungi.</title>
        <authorList>
            <person name="Floudas D."/>
            <person name="Bentzer J."/>
            <person name="Ahren D."/>
            <person name="Johansson T."/>
            <person name="Persson P."/>
            <person name="Tunlid A."/>
        </authorList>
    </citation>
    <scope>NUCLEOTIDE SEQUENCE [LARGE SCALE GENOMIC DNA]</scope>
    <source>
        <strain evidence="8 9">CBS 406.79</strain>
    </source>
</reference>
<dbReference type="InterPro" id="IPR036291">
    <property type="entry name" value="NAD(P)-bd_dom_sf"/>
</dbReference>
<dbReference type="Pfam" id="PF07993">
    <property type="entry name" value="NAD_binding_4"/>
    <property type="match status" value="1"/>
</dbReference>
<dbReference type="SMART" id="SM00823">
    <property type="entry name" value="PKS_PP"/>
    <property type="match status" value="1"/>
</dbReference>
<evidence type="ECO:0000313" key="9">
    <source>
        <dbReference type="Proteomes" id="UP000518752"/>
    </source>
</evidence>
<evidence type="ECO:0000259" key="7">
    <source>
        <dbReference type="SMART" id="SM00823"/>
    </source>
</evidence>
<dbReference type="GO" id="GO:0031177">
    <property type="term" value="F:phosphopantetheine binding"/>
    <property type="evidence" value="ECO:0007669"/>
    <property type="project" value="InterPro"/>
</dbReference>
<dbReference type="GO" id="GO:0005634">
    <property type="term" value="C:nucleus"/>
    <property type="evidence" value="ECO:0007669"/>
    <property type="project" value="UniProtKB-SubCell"/>
</dbReference>
<feature type="compositionally biased region" description="Basic and acidic residues" evidence="6">
    <location>
        <begin position="84"/>
        <end position="93"/>
    </location>
</feature>
<name>A0A8H5H8Y1_9AGAR</name>
<dbReference type="PANTHER" id="PTHR46481">
    <property type="entry name" value="ZINC FINGER BED DOMAIN-CONTAINING PROTEIN 4"/>
    <property type="match status" value="1"/>
</dbReference>
<comment type="subcellular location">
    <subcellularLocation>
        <location evidence="1">Nucleus</location>
    </subcellularLocation>
</comment>
<evidence type="ECO:0000256" key="5">
    <source>
        <dbReference type="ARBA" id="ARBA00023242"/>
    </source>
</evidence>
<feature type="region of interest" description="Disordered" evidence="6">
    <location>
        <begin position="977"/>
        <end position="1014"/>
    </location>
</feature>
<evidence type="ECO:0000256" key="1">
    <source>
        <dbReference type="ARBA" id="ARBA00004123"/>
    </source>
</evidence>
<dbReference type="GO" id="GO:0008270">
    <property type="term" value="F:zinc ion binding"/>
    <property type="evidence" value="ECO:0007669"/>
    <property type="project" value="UniProtKB-KW"/>
</dbReference>